<sequence>MATNRKAAAKDAGSITDAWQIFGPKHILYRILMVGKALDRIGAQQVRDSADISLAEWRVMAHLGRLGETSASELSAAAQVDRAEVSRAVNSLAKRDFIRKRPNPANRLSQLLSLTETGEEVFDRVFAERQQFFQSITADLSREELRELDDRLYRIAGKIDEFVENQ</sequence>
<dbReference type="SMART" id="SM00347">
    <property type="entry name" value="HTH_MARR"/>
    <property type="match status" value="1"/>
</dbReference>
<feature type="domain" description="HTH marR-type" evidence="1">
    <location>
        <begin position="24"/>
        <end position="157"/>
    </location>
</feature>
<proteinExistence type="predicted"/>
<dbReference type="RefSeq" id="WP_185799320.1">
    <property type="nucleotide sequence ID" value="NZ_JACJVJ010000001.1"/>
</dbReference>
<dbReference type="InterPro" id="IPR039422">
    <property type="entry name" value="MarR/SlyA-like"/>
</dbReference>
<evidence type="ECO:0000313" key="3">
    <source>
        <dbReference type="Proteomes" id="UP000564378"/>
    </source>
</evidence>
<reference evidence="2 3" key="1">
    <citation type="submission" date="2020-08" db="EMBL/GenBank/DDBJ databases">
        <title>Draft genome sequence of Parasphingopyxis sp. GrpM-11.</title>
        <authorList>
            <person name="Oh J."/>
            <person name="Roh D.-H."/>
        </authorList>
    </citation>
    <scope>NUCLEOTIDE SEQUENCE [LARGE SCALE GENOMIC DNA]</scope>
    <source>
        <strain evidence="2 3">GrpM-11</strain>
    </source>
</reference>
<evidence type="ECO:0000259" key="1">
    <source>
        <dbReference type="PROSITE" id="PS50995"/>
    </source>
</evidence>
<gene>
    <name evidence="2" type="ORF">H6P80_00040</name>
</gene>
<dbReference type="Proteomes" id="UP000564378">
    <property type="component" value="Unassembled WGS sequence"/>
</dbReference>
<protein>
    <submittedName>
        <fullName evidence="2">MarR family transcriptional regulator</fullName>
    </submittedName>
</protein>
<dbReference type="GO" id="GO:0003700">
    <property type="term" value="F:DNA-binding transcription factor activity"/>
    <property type="evidence" value="ECO:0007669"/>
    <property type="project" value="InterPro"/>
</dbReference>
<keyword evidence="3" id="KW-1185">Reference proteome</keyword>
<dbReference type="GO" id="GO:0006950">
    <property type="term" value="P:response to stress"/>
    <property type="evidence" value="ECO:0007669"/>
    <property type="project" value="TreeGrafter"/>
</dbReference>
<dbReference type="EMBL" id="JACJVJ010000001">
    <property type="protein sequence ID" value="MBC2776000.1"/>
    <property type="molecule type" value="Genomic_DNA"/>
</dbReference>
<name>A0A842HVM5_9SPHN</name>
<dbReference type="InterPro" id="IPR000835">
    <property type="entry name" value="HTH_MarR-typ"/>
</dbReference>
<dbReference type="Gene3D" id="1.10.10.10">
    <property type="entry name" value="Winged helix-like DNA-binding domain superfamily/Winged helix DNA-binding domain"/>
    <property type="match status" value="1"/>
</dbReference>
<dbReference type="PANTHER" id="PTHR33164">
    <property type="entry name" value="TRANSCRIPTIONAL REGULATOR, MARR FAMILY"/>
    <property type="match status" value="1"/>
</dbReference>
<accession>A0A842HVM5</accession>
<dbReference type="InterPro" id="IPR036388">
    <property type="entry name" value="WH-like_DNA-bd_sf"/>
</dbReference>
<dbReference type="AlphaFoldDB" id="A0A842HVM5"/>
<dbReference type="PRINTS" id="PR00598">
    <property type="entry name" value="HTHMARR"/>
</dbReference>
<dbReference type="InterPro" id="IPR036390">
    <property type="entry name" value="WH_DNA-bd_sf"/>
</dbReference>
<dbReference type="Pfam" id="PF12802">
    <property type="entry name" value="MarR_2"/>
    <property type="match status" value="1"/>
</dbReference>
<dbReference type="PROSITE" id="PS50995">
    <property type="entry name" value="HTH_MARR_2"/>
    <property type="match status" value="1"/>
</dbReference>
<organism evidence="2 3">
    <name type="scientific">Parasphingopyxis marina</name>
    <dbReference type="NCBI Taxonomy" id="2761622"/>
    <lineage>
        <taxon>Bacteria</taxon>
        <taxon>Pseudomonadati</taxon>
        <taxon>Pseudomonadota</taxon>
        <taxon>Alphaproteobacteria</taxon>
        <taxon>Sphingomonadales</taxon>
        <taxon>Sphingomonadaceae</taxon>
        <taxon>Parasphingopyxis</taxon>
    </lineage>
</organism>
<dbReference type="SUPFAM" id="SSF46785">
    <property type="entry name" value="Winged helix' DNA-binding domain"/>
    <property type="match status" value="1"/>
</dbReference>
<dbReference type="PANTHER" id="PTHR33164:SF43">
    <property type="entry name" value="HTH-TYPE TRANSCRIPTIONAL REPRESSOR YETL"/>
    <property type="match status" value="1"/>
</dbReference>
<evidence type="ECO:0000313" key="2">
    <source>
        <dbReference type="EMBL" id="MBC2776000.1"/>
    </source>
</evidence>
<comment type="caution">
    <text evidence="2">The sequence shown here is derived from an EMBL/GenBank/DDBJ whole genome shotgun (WGS) entry which is preliminary data.</text>
</comment>